<proteinExistence type="predicted"/>
<feature type="region of interest" description="Disordered" evidence="1">
    <location>
        <begin position="1"/>
        <end position="40"/>
    </location>
</feature>
<reference evidence="2" key="1">
    <citation type="journal article" date="2021" name="Proc. Natl. Acad. Sci. U.S.A.">
        <title>A Catalog of Tens of Thousands of Viruses from Human Metagenomes Reveals Hidden Associations with Chronic Diseases.</title>
        <authorList>
            <person name="Tisza M.J."/>
            <person name="Buck C.B."/>
        </authorList>
    </citation>
    <scope>NUCLEOTIDE SEQUENCE</scope>
    <source>
        <strain evidence="2">CtWuM9</strain>
    </source>
</reference>
<name>A0A8S5MEQ7_9CAUD</name>
<dbReference type="EMBL" id="BK014888">
    <property type="protein sequence ID" value="DAD80817.1"/>
    <property type="molecule type" value="Genomic_DNA"/>
</dbReference>
<protein>
    <submittedName>
        <fullName evidence="2">Uncharacterized protein</fullName>
    </submittedName>
</protein>
<evidence type="ECO:0000313" key="2">
    <source>
        <dbReference type="EMBL" id="DAD80817.1"/>
    </source>
</evidence>
<evidence type="ECO:0000256" key="1">
    <source>
        <dbReference type="SAM" id="MobiDB-lite"/>
    </source>
</evidence>
<feature type="region of interest" description="Disordered" evidence="1">
    <location>
        <begin position="102"/>
        <end position="143"/>
    </location>
</feature>
<feature type="compositionally biased region" description="Basic and acidic residues" evidence="1">
    <location>
        <begin position="124"/>
        <end position="138"/>
    </location>
</feature>
<feature type="compositionally biased region" description="Basic and acidic residues" evidence="1">
    <location>
        <begin position="102"/>
        <end position="115"/>
    </location>
</feature>
<feature type="compositionally biased region" description="Basic and acidic residues" evidence="1">
    <location>
        <begin position="1"/>
        <end position="13"/>
    </location>
</feature>
<organism evidence="2">
    <name type="scientific">Siphoviridae sp. ctWuM9</name>
    <dbReference type="NCBI Taxonomy" id="2826364"/>
    <lineage>
        <taxon>Viruses</taxon>
        <taxon>Duplodnaviria</taxon>
        <taxon>Heunggongvirae</taxon>
        <taxon>Uroviricota</taxon>
        <taxon>Caudoviricetes</taxon>
    </lineage>
</organism>
<accession>A0A8S5MEQ7</accession>
<sequence>MAERKINTQEKDSAGVPVYPGNSTVAKEAPTTSNATDERKKVEKIADGKVKKPSLWSKVKSNLFNNDDNIGDYLVFDVFIPAAKNVISDAITGAIQMLLYGDNRRPNGVNRDRGRSTYTSYGRYYDRDNRREREERRNPRQVNPRSVLDYDNVVVDTRREAELVLAQMDDQIAVYGMATQADFYDALGLDTEYTDNKVGWKDLRNAQIERRRDGYGFILPRPEYID</sequence>
<feature type="compositionally biased region" description="Polar residues" evidence="1">
    <location>
        <begin position="21"/>
        <end position="35"/>
    </location>
</feature>